<organism evidence="2 3">
    <name type="scientific">Candidatus Sungbacteria bacterium RIFCSPLOWO2_12_FULL_41_11</name>
    <dbReference type="NCBI Taxonomy" id="1802286"/>
    <lineage>
        <taxon>Bacteria</taxon>
        <taxon>Candidatus Sungiibacteriota</taxon>
    </lineage>
</organism>
<dbReference type="Pfam" id="PF21956">
    <property type="entry name" value="DUF6922"/>
    <property type="match status" value="1"/>
</dbReference>
<accession>A0A1G2LNK0</accession>
<protein>
    <recommendedName>
        <fullName evidence="1">DUF6922 domain-containing protein</fullName>
    </recommendedName>
</protein>
<feature type="domain" description="DUF6922" evidence="1">
    <location>
        <begin position="6"/>
        <end position="47"/>
    </location>
</feature>
<dbReference type="AlphaFoldDB" id="A0A1G2LNK0"/>
<evidence type="ECO:0000259" key="1">
    <source>
        <dbReference type="Pfam" id="PF21956"/>
    </source>
</evidence>
<evidence type="ECO:0000313" key="2">
    <source>
        <dbReference type="EMBL" id="OHA13185.1"/>
    </source>
</evidence>
<proteinExistence type="predicted"/>
<evidence type="ECO:0000313" key="3">
    <source>
        <dbReference type="Proteomes" id="UP000177171"/>
    </source>
</evidence>
<name>A0A1G2LNK0_9BACT</name>
<sequence length="99" mass="11962">MKLPPFLHKYFWDVDFKKLDSKADGQYIIERILEYGDEKAVNWLKKNIERRFIVSVLKNCRSLSPQSANFWAVIFRVPAAKVLCLNKSFLERRFNHWIW</sequence>
<dbReference type="EMBL" id="MHQY01000033">
    <property type="protein sequence ID" value="OHA13185.1"/>
    <property type="molecule type" value="Genomic_DNA"/>
</dbReference>
<reference evidence="2 3" key="1">
    <citation type="journal article" date="2016" name="Nat. Commun.">
        <title>Thousands of microbial genomes shed light on interconnected biogeochemical processes in an aquifer system.</title>
        <authorList>
            <person name="Anantharaman K."/>
            <person name="Brown C.T."/>
            <person name="Hug L.A."/>
            <person name="Sharon I."/>
            <person name="Castelle C.J."/>
            <person name="Probst A.J."/>
            <person name="Thomas B.C."/>
            <person name="Singh A."/>
            <person name="Wilkins M.J."/>
            <person name="Karaoz U."/>
            <person name="Brodie E.L."/>
            <person name="Williams K.H."/>
            <person name="Hubbard S.S."/>
            <person name="Banfield J.F."/>
        </authorList>
    </citation>
    <scope>NUCLEOTIDE SEQUENCE [LARGE SCALE GENOMIC DNA]</scope>
</reference>
<gene>
    <name evidence="2" type="ORF">A3G49_02365</name>
</gene>
<comment type="caution">
    <text evidence="2">The sequence shown here is derived from an EMBL/GenBank/DDBJ whole genome shotgun (WGS) entry which is preliminary data.</text>
</comment>
<dbReference type="Proteomes" id="UP000177171">
    <property type="component" value="Unassembled WGS sequence"/>
</dbReference>
<dbReference type="InterPro" id="IPR053830">
    <property type="entry name" value="DUF6922"/>
</dbReference>